<evidence type="ECO:0000256" key="1">
    <source>
        <dbReference type="ARBA" id="ARBA00007648"/>
    </source>
</evidence>
<evidence type="ECO:0000256" key="5">
    <source>
        <dbReference type="RuleBase" id="RU363067"/>
    </source>
</evidence>
<protein>
    <recommendedName>
        <fullName evidence="5">Phosphodiesterase</fullName>
        <ecNumber evidence="5">3.1.4.-</ecNumber>
    </recommendedName>
</protein>
<dbReference type="InterPro" id="IPR029016">
    <property type="entry name" value="GAF-like_dom_sf"/>
</dbReference>
<evidence type="ECO:0000256" key="2">
    <source>
        <dbReference type="ARBA" id="ARBA00022535"/>
    </source>
</evidence>
<dbReference type="PROSITE" id="PS51845">
    <property type="entry name" value="PDEASE_I_2"/>
    <property type="match status" value="1"/>
</dbReference>
<evidence type="ECO:0000256" key="3">
    <source>
        <dbReference type="ARBA" id="ARBA00022723"/>
    </source>
</evidence>
<gene>
    <name evidence="7" type="ORF">IPOD504_LOCUS619</name>
</gene>
<dbReference type="InterPro" id="IPR003018">
    <property type="entry name" value="GAF"/>
</dbReference>
<dbReference type="Gene3D" id="1.10.1300.10">
    <property type="entry name" value="3'5'-cyclic nucleotide phosphodiesterase, catalytic domain"/>
    <property type="match status" value="1"/>
</dbReference>
<keyword evidence="2" id="KW-0140">cGMP</keyword>
<dbReference type="EC" id="3.1.4.-" evidence="5"/>
<dbReference type="SMART" id="SM00065">
    <property type="entry name" value="GAF"/>
    <property type="match status" value="1"/>
</dbReference>
<evidence type="ECO:0000313" key="7">
    <source>
        <dbReference type="EMBL" id="CAH2035584.1"/>
    </source>
</evidence>
<dbReference type="InterPro" id="IPR003607">
    <property type="entry name" value="HD/PDEase_dom"/>
</dbReference>
<reference evidence="7" key="1">
    <citation type="submission" date="2022-03" db="EMBL/GenBank/DDBJ databases">
        <authorList>
            <person name="Martin H S."/>
        </authorList>
    </citation>
    <scope>NUCLEOTIDE SEQUENCE</scope>
</reference>
<dbReference type="SUPFAM" id="SSF55781">
    <property type="entry name" value="GAF domain-like"/>
    <property type="match status" value="2"/>
</dbReference>
<dbReference type="CDD" id="cd00077">
    <property type="entry name" value="HDc"/>
    <property type="match status" value="1"/>
</dbReference>
<comment type="cofactor">
    <cofactor evidence="5">
        <name>a divalent metal cation</name>
        <dbReference type="ChEBI" id="CHEBI:60240"/>
    </cofactor>
    <text evidence="5">Binds 2 divalent metal cations per subunit. Site 1 may preferentially bind zinc ions, while site 2 has a preference for magnesium and/or manganese ions.</text>
</comment>
<evidence type="ECO:0000313" key="8">
    <source>
        <dbReference type="Proteomes" id="UP000837857"/>
    </source>
</evidence>
<keyword evidence="8" id="KW-1185">Reference proteome</keyword>
<dbReference type="InterPro" id="IPR036971">
    <property type="entry name" value="PDEase_catalytic_dom_sf"/>
</dbReference>
<comment type="similarity">
    <text evidence="1 5">Belongs to the cyclic nucleotide phosphodiesterase family.</text>
</comment>
<proteinExistence type="inferred from homology"/>
<dbReference type="PANTHER" id="PTHR11347">
    <property type="entry name" value="CYCLIC NUCLEOTIDE PHOSPHODIESTERASE"/>
    <property type="match status" value="1"/>
</dbReference>
<dbReference type="Pfam" id="PF00233">
    <property type="entry name" value="PDEase_I"/>
    <property type="match status" value="1"/>
</dbReference>
<keyword evidence="4 5" id="KW-0378">Hydrolase</keyword>
<dbReference type="Proteomes" id="UP000837857">
    <property type="component" value="Chromosome 1"/>
</dbReference>
<dbReference type="InterPro" id="IPR023174">
    <property type="entry name" value="PDEase_CS"/>
</dbReference>
<dbReference type="PRINTS" id="PR00387">
    <property type="entry name" value="PDIESTERASE1"/>
</dbReference>
<organism evidence="7 8">
    <name type="scientific">Iphiclides podalirius</name>
    <name type="common">scarce swallowtail</name>
    <dbReference type="NCBI Taxonomy" id="110791"/>
    <lineage>
        <taxon>Eukaryota</taxon>
        <taxon>Metazoa</taxon>
        <taxon>Ecdysozoa</taxon>
        <taxon>Arthropoda</taxon>
        <taxon>Hexapoda</taxon>
        <taxon>Insecta</taxon>
        <taxon>Pterygota</taxon>
        <taxon>Neoptera</taxon>
        <taxon>Endopterygota</taxon>
        <taxon>Lepidoptera</taxon>
        <taxon>Glossata</taxon>
        <taxon>Ditrysia</taxon>
        <taxon>Papilionoidea</taxon>
        <taxon>Papilionidae</taxon>
        <taxon>Papilioninae</taxon>
        <taxon>Iphiclides</taxon>
    </lineage>
</organism>
<evidence type="ECO:0000256" key="4">
    <source>
        <dbReference type="ARBA" id="ARBA00022801"/>
    </source>
</evidence>
<feature type="domain" description="PDEase" evidence="6">
    <location>
        <begin position="574"/>
        <end position="895"/>
    </location>
</feature>
<dbReference type="Pfam" id="PF01590">
    <property type="entry name" value="GAF"/>
    <property type="match status" value="1"/>
</dbReference>
<evidence type="ECO:0000259" key="6">
    <source>
        <dbReference type="PROSITE" id="PS51845"/>
    </source>
</evidence>
<sequence length="1042" mass="120163">MEMSELLWEKSRKKSQRAGSELYEEGASEKLKLAAHCELACTPTARTNEPSSRLLPPIVSEGDIAIFNISSVPNKSLKSPLVEKLWSPYHKDCFKRDSAYMDWSGAKSKRVPGQSKNYKLSKSQSSLFPSAKARRAKNGEVLEIVDYLDRNRDVLESYVLNSIPLNELEEWLLKKMTRNIVNNPSSDSQMLLRHGSKGKQSRKQMFMDLVNSLQEDTDEHSILWKLVSCISSSIGVDAYRVYKIFPDHSNFVQYFGTDTTKEILNPTRLIRASPQQVVLVLEAAKKAVPWCISRADHPVTFPETPHALLKLFGTDSEKNANYILYQPILTAAGKTAYVIEMWRVETPFTDKDEDMSSSFLVWGSLALHYCSLYLDKKRERSMSDFLLDVVKAIFEEMVSLDQLIKRILEFAQRLVNADRASLFLVDYRNYELVSTVFDLKFEPGLGHDMEKKEIRMPINRGIAGHVALSGETMNIPDAYSDFRFNREVDEATGYKTISILCMPIKVQGKVIGVVQMVNKRNHDNFDHEDEVAFEIFSTFFGLALHHARLYDRIMRKEQKYRVALEVLSYHNTCRENEVQAIVSDKQQLEANVNDFYLDPYRFTEFEKCKAAITMFDDLFDLTNFDRMTVTRFVLTVKKNYRRVPYHNFDHGWCVAHAMYVMLKNDDNKRFDYKMRLAMFVACLCHDLDHRGYTNKYMSETASPLAAMYTTSTLEHHHFNITVTILQQDGHNIFSHLTSSEYKEILGFIRQCILATDLAAFFPNLEKLKEVHEGDPRHYSFNWNVPSHRDLAMAISMTAADLSASAKPWSIQIKTVKVIFEEFYDQGDKERAAGRTPIPMMDRNKPDEQPASQVGFLSQICVPCYKMLYRILPNTKPMYIMALRNLNKWKTKADHILKKIAKELEHDMNCLDVKDDVTEFDREDVNVNDTINEGLKEDPKEGASLHHREDSDYNELNINQDQRNEERKIEEISNCIEAAWKNIKLEGNWNSWEEADEGDIVEEANCSGIWKDIDGAWVDEEGVLVKPRRAIKIRTKSNNGDVD</sequence>
<dbReference type="InterPro" id="IPR023088">
    <property type="entry name" value="PDEase"/>
</dbReference>
<keyword evidence="3 5" id="KW-0479">Metal-binding</keyword>
<dbReference type="Gene3D" id="3.30.450.40">
    <property type="match status" value="2"/>
</dbReference>
<dbReference type="PROSITE" id="PS00126">
    <property type="entry name" value="PDEASE_I_1"/>
    <property type="match status" value="1"/>
</dbReference>
<feature type="non-terminal residue" evidence="7">
    <location>
        <position position="1"/>
    </location>
</feature>
<dbReference type="InterPro" id="IPR002073">
    <property type="entry name" value="PDEase_catalytic_dom"/>
</dbReference>
<dbReference type="EMBL" id="OW152813">
    <property type="protein sequence ID" value="CAH2035584.1"/>
    <property type="molecule type" value="Genomic_DNA"/>
</dbReference>
<accession>A0ABN8HL32</accession>
<dbReference type="SUPFAM" id="SSF109604">
    <property type="entry name" value="HD-domain/PDEase-like"/>
    <property type="match status" value="1"/>
</dbReference>
<dbReference type="SMART" id="SM00471">
    <property type="entry name" value="HDc"/>
    <property type="match status" value="1"/>
</dbReference>
<name>A0ABN8HL32_9NEOP</name>